<dbReference type="AlphaFoldDB" id="A0A853I847"/>
<dbReference type="InterPro" id="IPR027417">
    <property type="entry name" value="P-loop_NTPase"/>
</dbReference>
<dbReference type="InterPro" id="IPR017871">
    <property type="entry name" value="ABC_transporter-like_CS"/>
</dbReference>
<dbReference type="SMART" id="SM00382">
    <property type="entry name" value="AAA"/>
    <property type="match status" value="1"/>
</dbReference>
<gene>
    <name evidence="9" type="ORF">H0A36_09540</name>
</gene>
<evidence type="ECO:0000256" key="7">
    <source>
        <dbReference type="ARBA" id="ARBA00023136"/>
    </source>
</evidence>
<evidence type="ECO:0000256" key="1">
    <source>
        <dbReference type="ARBA" id="ARBA00022448"/>
    </source>
</evidence>
<keyword evidence="5 9" id="KW-0067">ATP-binding</keyword>
<keyword evidence="2" id="KW-1003">Cell membrane</keyword>
<evidence type="ECO:0000313" key="10">
    <source>
        <dbReference type="Proteomes" id="UP000569732"/>
    </source>
</evidence>
<dbReference type="InterPro" id="IPR003439">
    <property type="entry name" value="ABC_transporter-like_ATP-bd"/>
</dbReference>
<dbReference type="Pfam" id="PF00005">
    <property type="entry name" value="ABC_tran"/>
    <property type="match status" value="1"/>
</dbReference>
<sequence length="204" mass="22786">MLELLSVQVKQGDNLFTYNSQVNKGAFCRIVGPSGVGKTTLLETIAGFNHIVAGEVSWQGQSFTYQKPESRPVSMMFQQDNLFTHLSVYTNIALGVRPSARLNEAEKQQLQQLCLQLGIVDQLDKLPPQLSGGQQQRAALARAIIHKKPILLLDEPFSALDKKLREDCIALTDTMRKQYNLTVLMVTHHPKELDQVATQTIEIS</sequence>
<dbReference type="GO" id="GO:0016887">
    <property type="term" value="F:ATP hydrolysis activity"/>
    <property type="evidence" value="ECO:0007669"/>
    <property type="project" value="InterPro"/>
</dbReference>
<keyword evidence="10" id="KW-1185">Reference proteome</keyword>
<reference evidence="9 10" key="1">
    <citation type="submission" date="2020-07" db="EMBL/GenBank/DDBJ databases">
        <title>Endozoicomonas sp. nov., isolated from sediment.</title>
        <authorList>
            <person name="Gu T."/>
        </authorList>
    </citation>
    <scope>NUCLEOTIDE SEQUENCE [LARGE SCALE GENOMIC DNA]</scope>
    <source>
        <strain evidence="9 10">SM1973</strain>
    </source>
</reference>
<dbReference type="PROSITE" id="PS00211">
    <property type="entry name" value="ABC_TRANSPORTER_1"/>
    <property type="match status" value="1"/>
</dbReference>
<accession>A0A853I847</accession>
<organism evidence="9 10">
    <name type="scientific">Spartinivicinus marinus</name>
    <dbReference type="NCBI Taxonomy" id="2994442"/>
    <lineage>
        <taxon>Bacteria</taxon>
        <taxon>Pseudomonadati</taxon>
        <taxon>Pseudomonadota</taxon>
        <taxon>Gammaproteobacteria</taxon>
        <taxon>Oceanospirillales</taxon>
        <taxon>Zooshikellaceae</taxon>
        <taxon>Spartinivicinus</taxon>
    </lineage>
</organism>
<dbReference type="PANTHER" id="PTHR42781">
    <property type="entry name" value="SPERMIDINE/PUTRESCINE IMPORT ATP-BINDING PROTEIN POTA"/>
    <property type="match status" value="1"/>
</dbReference>
<dbReference type="PROSITE" id="PS50893">
    <property type="entry name" value="ABC_TRANSPORTER_2"/>
    <property type="match status" value="1"/>
</dbReference>
<dbReference type="Gene3D" id="3.40.50.300">
    <property type="entry name" value="P-loop containing nucleotide triphosphate hydrolases"/>
    <property type="match status" value="1"/>
</dbReference>
<proteinExistence type="predicted"/>
<comment type="caution">
    <text evidence="9">The sequence shown here is derived from an EMBL/GenBank/DDBJ whole genome shotgun (WGS) entry which is preliminary data.</text>
</comment>
<keyword evidence="4" id="KW-0547">Nucleotide-binding</keyword>
<evidence type="ECO:0000256" key="5">
    <source>
        <dbReference type="ARBA" id="ARBA00022840"/>
    </source>
</evidence>
<protein>
    <submittedName>
        <fullName evidence="9">ATP-binding cassette domain-containing protein</fullName>
    </submittedName>
</protein>
<keyword evidence="7" id="KW-0472">Membrane</keyword>
<name>A0A853I847_9GAMM</name>
<dbReference type="PANTHER" id="PTHR42781:SF1">
    <property type="entry name" value="THIAMINE IMPORT ATP-BINDING PROTEIN THIQ"/>
    <property type="match status" value="1"/>
</dbReference>
<feature type="domain" description="ABC transporter" evidence="8">
    <location>
        <begin position="2"/>
        <end position="203"/>
    </location>
</feature>
<evidence type="ECO:0000256" key="6">
    <source>
        <dbReference type="ARBA" id="ARBA00022967"/>
    </source>
</evidence>
<dbReference type="InterPro" id="IPR003593">
    <property type="entry name" value="AAA+_ATPase"/>
</dbReference>
<evidence type="ECO:0000313" key="9">
    <source>
        <dbReference type="EMBL" id="NYZ66254.1"/>
    </source>
</evidence>
<keyword evidence="1" id="KW-0813">Transport</keyword>
<dbReference type="SUPFAM" id="SSF52540">
    <property type="entry name" value="P-loop containing nucleoside triphosphate hydrolases"/>
    <property type="match status" value="1"/>
</dbReference>
<dbReference type="EMBL" id="JACCKB010000012">
    <property type="protein sequence ID" value="NYZ66254.1"/>
    <property type="molecule type" value="Genomic_DNA"/>
</dbReference>
<evidence type="ECO:0000256" key="2">
    <source>
        <dbReference type="ARBA" id="ARBA00022475"/>
    </source>
</evidence>
<dbReference type="GO" id="GO:0005524">
    <property type="term" value="F:ATP binding"/>
    <property type="evidence" value="ECO:0007669"/>
    <property type="project" value="UniProtKB-KW"/>
</dbReference>
<dbReference type="RefSeq" id="WP_180568285.1">
    <property type="nucleotide sequence ID" value="NZ_JACCKB010000012.1"/>
</dbReference>
<evidence type="ECO:0000259" key="8">
    <source>
        <dbReference type="PROSITE" id="PS50893"/>
    </source>
</evidence>
<dbReference type="Proteomes" id="UP000569732">
    <property type="component" value="Unassembled WGS sequence"/>
</dbReference>
<evidence type="ECO:0000256" key="4">
    <source>
        <dbReference type="ARBA" id="ARBA00022741"/>
    </source>
</evidence>
<keyword evidence="3" id="KW-0997">Cell inner membrane</keyword>
<dbReference type="InterPro" id="IPR050093">
    <property type="entry name" value="ABC_SmlMolc_Importer"/>
</dbReference>
<keyword evidence="6" id="KW-1278">Translocase</keyword>
<evidence type="ECO:0000256" key="3">
    <source>
        <dbReference type="ARBA" id="ARBA00022519"/>
    </source>
</evidence>